<name>A0A4D6DZX7_9CAUD</name>
<dbReference type="Pfam" id="PF08748">
    <property type="entry name" value="Phage_TAC_4"/>
    <property type="match status" value="1"/>
</dbReference>
<proteinExistence type="predicted"/>
<dbReference type="EMBL" id="MK552105">
    <property type="protein sequence ID" value="QBZ71366.1"/>
    <property type="molecule type" value="Genomic_DNA"/>
</dbReference>
<evidence type="ECO:0000313" key="1">
    <source>
        <dbReference type="EMBL" id="QBZ71366.1"/>
    </source>
</evidence>
<organism evidence="1 2">
    <name type="scientific">Escherichia phage Jahat_MG145</name>
    <dbReference type="NCBI Taxonomy" id="2562601"/>
    <lineage>
        <taxon>Viruses</taxon>
        <taxon>Duplodnaviria</taxon>
        <taxon>Heunggongvirae</taxon>
        <taxon>Uroviricota</taxon>
        <taxon>Caudoviricetes</taxon>
        <taxon>Drexlerviridae</taxon>
        <taxon>Tempevirinae</taxon>
        <taxon>Jahatvirus</taxon>
        <taxon>Jahatvirus MG145</taxon>
    </lineage>
</organism>
<dbReference type="InterPro" id="IPR014859">
    <property type="entry name" value="Phage_TAC_4"/>
</dbReference>
<protein>
    <submittedName>
        <fullName evidence="1">Tape measure chaperone</fullName>
    </submittedName>
</protein>
<evidence type="ECO:0000313" key="2">
    <source>
        <dbReference type="Proteomes" id="UP000297193"/>
    </source>
</evidence>
<reference evidence="2" key="1">
    <citation type="submission" date="2019-02" db="EMBL/GenBank/DDBJ databases">
        <authorList>
            <person name="Olsen N.S."/>
            <person name="Kot W."/>
            <person name="Hansen L.H."/>
        </authorList>
    </citation>
    <scope>NUCLEOTIDE SEQUENCE [LARGE SCALE GENOMIC DNA]</scope>
</reference>
<keyword evidence="2" id="KW-1185">Reference proteome</keyword>
<dbReference type="Proteomes" id="UP000297193">
    <property type="component" value="Segment"/>
</dbReference>
<accession>A0A4D6DZX7</accession>
<sequence length="104" mass="11688">MAKMKLTLGPLPDFKLPVNFVMPDGSEQKIIFTVKHKKATEVQELYRKEGIKDSDFIMNIATGWDLEEEFNHENAKLLVDYYPGSALALVQSYLGALAGQRVKG</sequence>